<keyword evidence="1" id="KW-0663">Pyridoxal phosphate</keyword>
<dbReference type="PANTHER" id="PTHR43092">
    <property type="entry name" value="L-CYSTEINE DESULFHYDRASE"/>
    <property type="match status" value="1"/>
</dbReference>
<dbReference type="Proteomes" id="UP001165060">
    <property type="component" value="Unassembled WGS sequence"/>
</dbReference>
<dbReference type="PANTHER" id="PTHR43092:SF2">
    <property type="entry name" value="HERCYNYLCYSTEINE SULFOXIDE LYASE"/>
    <property type="match status" value="1"/>
</dbReference>
<feature type="domain" description="Aminotransferase class V" evidence="2">
    <location>
        <begin position="22"/>
        <end position="311"/>
    </location>
</feature>
<dbReference type="Pfam" id="PF00266">
    <property type="entry name" value="Aminotran_5"/>
    <property type="match status" value="1"/>
</dbReference>
<organism evidence="3 4">
    <name type="scientific">Tetraparma gracilis</name>
    <dbReference type="NCBI Taxonomy" id="2962635"/>
    <lineage>
        <taxon>Eukaryota</taxon>
        <taxon>Sar</taxon>
        <taxon>Stramenopiles</taxon>
        <taxon>Ochrophyta</taxon>
        <taxon>Bolidophyceae</taxon>
        <taxon>Parmales</taxon>
        <taxon>Triparmaceae</taxon>
        <taxon>Tetraparma</taxon>
    </lineage>
</organism>
<evidence type="ECO:0000313" key="4">
    <source>
        <dbReference type="Proteomes" id="UP001165060"/>
    </source>
</evidence>
<gene>
    <name evidence="3" type="ORF">TeGR_g7438</name>
</gene>
<sequence length="395" mass="43285">MLSEFMLDPGYLNLNHGSFGSTPRPVISAQQSYVEQCEARPDIWYRKEYKTLLAEAREATAKLVGADPDNLVLLENASAAVNGIFRSLSLEPGDIFIYFSTAYAMVKHTAGFLSLDRGIKIIEVPITLPIGTAEESFVAPMRDALAALSDDEKARVRMVTLSHISSVPAFEEPVKELADVIKASNPETLVLVDGAHALGQIPIDIGSLGDIDYYLSNAHKWLFTPKAAAFLWTRSDRIEEYRPQPTVISSENNVLAGIEYTARYAYTGTKDFTSYIAVKDAISYRKTLGGEEAIMEYTTGLARQAGDLLVAKWGTARLSDSSFEANLFNVILPTDDFALAQAMQEALLETDGIYMLALQDAASGIVYTRLSSQVYLELGDFDAVGDKVLAFLNKS</sequence>
<proteinExistence type="predicted"/>
<dbReference type="Gene3D" id="3.40.640.10">
    <property type="entry name" value="Type I PLP-dependent aspartate aminotransferase-like (Major domain)"/>
    <property type="match status" value="1"/>
</dbReference>
<name>A0ABQ6N4Q0_9STRA</name>
<accession>A0ABQ6N4Q0</accession>
<dbReference type="EMBL" id="BRYB01000954">
    <property type="protein sequence ID" value="GMI40777.1"/>
    <property type="molecule type" value="Genomic_DNA"/>
</dbReference>
<keyword evidence="4" id="KW-1185">Reference proteome</keyword>
<evidence type="ECO:0000313" key="3">
    <source>
        <dbReference type="EMBL" id="GMI40777.1"/>
    </source>
</evidence>
<dbReference type="Gene3D" id="3.90.1150.10">
    <property type="entry name" value="Aspartate Aminotransferase, domain 1"/>
    <property type="match status" value="1"/>
</dbReference>
<evidence type="ECO:0000256" key="1">
    <source>
        <dbReference type="ARBA" id="ARBA00022898"/>
    </source>
</evidence>
<comment type="caution">
    <text evidence="3">The sequence shown here is derived from an EMBL/GenBank/DDBJ whole genome shotgun (WGS) entry which is preliminary data.</text>
</comment>
<dbReference type="InterPro" id="IPR000192">
    <property type="entry name" value="Aminotrans_V_dom"/>
</dbReference>
<dbReference type="InterPro" id="IPR015421">
    <property type="entry name" value="PyrdxlP-dep_Trfase_major"/>
</dbReference>
<dbReference type="InterPro" id="IPR015422">
    <property type="entry name" value="PyrdxlP-dep_Trfase_small"/>
</dbReference>
<evidence type="ECO:0000259" key="2">
    <source>
        <dbReference type="Pfam" id="PF00266"/>
    </source>
</evidence>
<dbReference type="SUPFAM" id="SSF53383">
    <property type="entry name" value="PLP-dependent transferases"/>
    <property type="match status" value="1"/>
</dbReference>
<dbReference type="InterPro" id="IPR015424">
    <property type="entry name" value="PyrdxlP-dep_Trfase"/>
</dbReference>
<reference evidence="3 4" key="1">
    <citation type="journal article" date="2023" name="Commun. Biol.">
        <title>Genome analysis of Parmales, the sister group of diatoms, reveals the evolutionary specialization of diatoms from phago-mixotrophs to photoautotrophs.</title>
        <authorList>
            <person name="Ban H."/>
            <person name="Sato S."/>
            <person name="Yoshikawa S."/>
            <person name="Yamada K."/>
            <person name="Nakamura Y."/>
            <person name="Ichinomiya M."/>
            <person name="Sato N."/>
            <person name="Blanc-Mathieu R."/>
            <person name="Endo H."/>
            <person name="Kuwata A."/>
            <person name="Ogata H."/>
        </authorList>
    </citation>
    <scope>NUCLEOTIDE SEQUENCE [LARGE SCALE GENOMIC DNA]</scope>
</reference>
<protein>
    <recommendedName>
        <fullName evidence="2">Aminotransferase class V domain-containing protein</fullName>
    </recommendedName>
</protein>